<dbReference type="GO" id="GO:0005737">
    <property type="term" value="C:cytoplasm"/>
    <property type="evidence" value="ECO:0007669"/>
    <property type="project" value="UniProtKB-SubCell"/>
</dbReference>
<comment type="subunit">
    <text evidence="2">Homodimer.</text>
</comment>
<dbReference type="GO" id="GO:0003677">
    <property type="term" value="F:DNA binding"/>
    <property type="evidence" value="ECO:0007669"/>
    <property type="project" value="InterPro"/>
</dbReference>
<dbReference type="STRING" id="1307839.L21SP5_03256"/>
<gene>
    <name evidence="4" type="ORF">L21SP5_03256</name>
</gene>
<dbReference type="InterPro" id="IPR050536">
    <property type="entry name" value="DtxR_MntR_Metal-Reg"/>
</dbReference>
<dbReference type="InterPro" id="IPR022689">
    <property type="entry name" value="Iron_dep_repressor"/>
</dbReference>
<dbReference type="InterPro" id="IPR036388">
    <property type="entry name" value="WH-like_DNA-bd_sf"/>
</dbReference>
<accession>A0A0S2I3E1</accession>
<feature type="domain" description="HTH dtxR-type" evidence="3">
    <location>
        <begin position="1"/>
        <end position="58"/>
    </location>
</feature>
<proteinExistence type="predicted"/>
<evidence type="ECO:0000313" key="4">
    <source>
        <dbReference type="EMBL" id="ALO16870.1"/>
    </source>
</evidence>
<dbReference type="KEGG" id="blq:L21SP5_03256"/>
<dbReference type="AlphaFoldDB" id="A0A0S2I3E1"/>
<dbReference type="PANTHER" id="PTHR33238">
    <property type="entry name" value="IRON (METAL) DEPENDENT REPRESSOR, DTXR FAMILY"/>
    <property type="match status" value="1"/>
</dbReference>
<dbReference type="SUPFAM" id="SSF46785">
    <property type="entry name" value="Winged helix' DNA-binding domain"/>
    <property type="match status" value="1"/>
</dbReference>
<dbReference type="PANTHER" id="PTHR33238:SF11">
    <property type="entry name" value="TRANSCRIPTIONAL REGULATOR MNTR"/>
    <property type="match status" value="1"/>
</dbReference>
<dbReference type="OrthoDB" id="9791355at2"/>
<reference evidence="4 5" key="1">
    <citation type="submission" date="2015-11" db="EMBL/GenBank/DDBJ databases">
        <title>Description and complete genome sequence of a novel strain predominating in hypersaline microbial mats and representing a new family of the Bacteriodetes phylum.</title>
        <authorList>
            <person name="Spring S."/>
            <person name="Bunk B."/>
            <person name="Sproer C."/>
            <person name="Klenk H.-P."/>
        </authorList>
    </citation>
    <scope>NUCLEOTIDE SEQUENCE [LARGE SCALE GENOMIC DNA]</scope>
    <source>
        <strain evidence="4 5">L21-Spi-D4</strain>
    </source>
</reference>
<dbReference type="InterPro" id="IPR022687">
    <property type="entry name" value="HTH_DTXR"/>
</dbReference>
<dbReference type="SMART" id="SM00529">
    <property type="entry name" value="HTH_DTXR"/>
    <property type="match status" value="1"/>
</dbReference>
<dbReference type="GO" id="GO:0003700">
    <property type="term" value="F:DNA-binding transcription factor activity"/>
    <property type="evidence" value="ECO:0007669"/>
    <property type="project" value="InterPro"/>
</dbReference>
<dbReference type="Gene3D" id="1.10.10.10">
    <property type="entry name" value="Winged helix-like DNA-binding domain superfamily/Winged helix DNA-binding domain"/>
    <property type="match status" value="1"/>
</dbReference>
<evidence type="ECO:0000259" key="3">
    <source>
        <dbReference type="Pfam" id="PF01325"/>
    </source>
</evidence>
<evidence type="ECO:0000256" key="1">
    <source>
        <dbReference type="ARBA" id="ARBA00004496"/>
    </source>
</evidence>
<comment type="subcellular location">
    <subcellularLocation>
        <location evidence="1">Cytoplasm</location>
    </subcellularLocation>
</comment>
<name>A0A0S2I3E1_9BACT</name>
<keyword evidence="5" id="KW-1185">Reference proteome</keyword>
<evidence type="ECO:0000313" key="5">
    <source>
        <dbReference type="Proteomes" id="UP000064893"/>
    </source>
</evidence>
<organism evidence="4 5">
    <name type="scientific">Salinivirga cyanobacteriivorans</name>
    <dbReference type="NCBI Taxonomy" id="1307839"/>
    <lineage>
        <taxon>Bacteria</taxon>
        <taxon>Pseudomonadati</taxon>
        <taxon>Bacteroidota</taxon>
        <taxon>Bacteroidia</taxon>
        <taxon>Bacteroidales</taxon>
        <taxon>Salinivirgaceae</taxon>
        <taxon>Salinivirga</taxon>
    </lineage>
</organism>
<dbReference type="Pfam" id="PF01325">
    <property type="entry name" value="Fe_dep_repress"/>
    <property type="match status" value="1"/>
</dbReference>
<evidence type="ECO:0000256" key="2">
    <source>
        <dbReference type="ARBA" id="ARBA00011738"/>
    </source>
</evidence>
<dbReference type="RefSeq" id="WP_057954216.1">
    <property type="nucleotide sequence ID" value="NZ_CP013118.1"/>
</dbReference>
<dbReference type="InterPro" id="IPR036390">
    <property type="entry name" value="WH_DNA-bd_sf"/>
</dbReference>
<protein>
    <submittedName>
        <fullName evidence="4">Manganese transport transcriptional regulator</fullName>
    </submittedName>
</protein>
<sequence length="214" mass="24523">MLSHNARIFLTTLYEHTRRGDRLRTTFLAEKLKISKAAITEISRTLRDEGFIVYEPYKPYELTISGEKVAQKLFYRVAIIEKFYFTQFKILPYRAKSEAINSEPALSEFIIEQMKNLTPAPEISLFGHPIVDPLPFKTLLLSNCETDMIVQPIAIKPVAENYQSNLWVELASLIGKKIRINEVDKAIEAIQIIVNNESRHISLKLADKIIVTAD</sequence>
<dbReference type="Proteomes" id="UP000064893">
    <property type="component" value="Chromosome"/>
</dbReference>
<dbReference type="GO" id="GO:0046914">
    <property type="term" value="F:transition metal ion binding"/>
    <property type="evidence" value="ECO:0007669"/>
    <property type="project" value="InterPro"/>
</dbReference>
<dbReference type="EMBL" id="CP013118">
    <property type="protein sequence ID" value="ALO16870.1"/>
    <property type="molecule type" value="Genomic_DNA"/>
</dbReference>